<accession>A0A9P0ZXP3</accession>
<dbReference type="Proteomes" id="UP001152484">
    <property type="component" value="Unassembled WGS sequence"/>
</dbReference>
<organism evidence="1 2">
    <name type="scientific">Cuscuta europaea</name>
    <name type="common">European dodder</name>
    <dbReference type="NCBI Taxonomy" id="41803"/>
    <lineage>
        <taxon>Eukaryota</taxon>
        <taxon>Viridiplantae</taxon>
        <taxon>Streptophyta</taxon>
        <taxon>Embryophyta</taxon>
        <taxon>Tracheophyta</taxon>
        <taxon>Spermatophyta</taxon>
        <taxon>Magnoliopsida</taxon>
        <taxon>eudicotyledons</taxon>
        <taxon>Gunneridae</taxon>
        <taxon>Pentapetalae</taxon>
        <taxon>asterids</taxon>
        <taxon>lamiids</taxon>
        <taxon>Solanales</taxon>
        <taxon>Convolvulaceae</taxon>
        <taxon>Cuscuteae</taxon>
        <taxon>Cuscuta</taxon>
        <taxon>Cuscuta subgen. Cuscuta</taxon>
    </lineage>
</organism>
<gene>
    <name evidence="1" type="ORF">CEURO_LOCUS22147</name>
</gene>
<keyword evidence="2" id="KW-1185">Reference proteome</keyword>
<comment type="caution">
    <text evidence="1">The sequence shown here is derived from an EMBL/GenBank/DDBJ whole genome shotgun (WGS) entry which is preliminary data.</text>
</comment>
<name>A0A9P0ZXP3_CUSEU</name>
<dbReference type="EMBL" id="CAMAPE010000077">
    <property type="protein sequence ID" value="CAH9118952.1"/>
    <property type="molecule type" value="Genomic_DNA"/>
</dbReference>
<sequence length="126" mass="14056">MHACSKRHPQYLQLQLRGCLPSCVATAILDYPTATNFGGPFIVPISDAVGHCLQGAVMAMLGLERPFSSIELKFHMPSLPSGIKNVFTEQPQFQFLFNFTCLLSLSLNKIIVLLNIQQLPWMHVNI</sequence>
<dbReference type="AlphaFoldDB" id="A0A9P0ZXP3"/>
<protein>
    <submittedName>
        <fullName evidence="1">Uncharacterized protein</fullName>
    </submittedName>
</protein>
<proteinExistence type="predicted"/>
<evidence type="ECO:0000313" key="2">
    <source>
        <dbReference type="Proteomes" id="UP001152484"/>
    </source>
</evidence>
<reference evidence="1" key="1">
    <citation type="submission" date="2022-07" db="EMBL/GenBank/DDBJ databases">
        <authorList>
            <person name="Macas J."/>
            <person name="Novak P."/>
            <person name="Neumann P."/>
        </authorList>
    </citation>
    <scope>NUCLEOTIDE SEQUENCE</scope>
</reference>
<evidence type="ECO:0000313" key="1">
    <source>
        <dbReference type="EMBL" id="CAH9118952.1"/>
    </source>
</evidence>